<evidence type="ECO:0000313" key="2">
    <source>
        <dbReference type="EMBL" id="MPN27760.1"/>
    </source>
</evidence>
<dbReference type="EMBL" id="VSSQ01077760">
    <property type="protein sequence ID" value="MPN27760.1"/>
    <property type="molecule type" value="Genomic_DNA"/>
</dbReference>
<keyword evidence="1" id="KW-1133">Transmembrane helix</keyword>
<reference evidence="2" key="1">
    <citation type="submission" date="2019-08" db="EMBL/GenBank/DDBJ databases">
        <authorList>
            <person name="Kucharzyk K."/>
            <person name="Murdoch R.W."/>
            <person name="Higgins S."/>
            <person name="Loffler F."/>
        </authorList>
    </citation>
    <scope>NUCLEOTIDE SEQUENCE</scope>
</reference>
<dbReference type="Pfam" id="PF20563">
    <property type="entry name" value="DUF6773"/>
    <property type="match status" value="1"/>
</dbReference>
<dbReference type="InterPro" id="IPR046664">
    <property type="entry name" value="DUF6773"/>
</dbReference>
<feature type="transmembrane region" description="Helical" evidence="1">
    <location>
        <begin position="46"/>
        <end position="64"/>
    </location>
</feature>
<proteinExistence type="predicted"/>
<gene>
    <name evidence="2" type="ORF">SDC9_175194</name>
</gene>
<evidence type="ECO:0000256" key="1">
    <source>
        <dbReference type="SAM" id="Phobius"/>
    </source>
</evidence>
<name>A0A645GNJ6_9ZZZZ</name>
<keyword evidence="1" id="KW-0472">Membrane</keyword>
<sequence>MNNIKNQDERVLAQRRKIQSDGFQLLIYGLLLAVVIQQFFLQAPPSQFMGEFLCLVGAGFYNLIRNLKLGNGIFVDKKGSYKRLLKNAIFSGIGTIILTIILTGKRDIKDILIFFLTFTISYGLMVFGVYYLSKKKEEKIQKELDMDEDDIN</sequence>
<organism evidence="2">
    <name type="scientific">bioreactor metagenome</name>
    <dbReference type="NCBI Taxonomy" id="1076179"/>
    <lineage>
        <taxon>unclassified sequences</taxon>
        <taxon>metagenomes</taxon>
        <taxon>ecological metagenomes</taxon>
    </lineage>
</organism>
<feature type="transmembrane region" description="Helical" evidence="1">
    <location>
        <begin position="111"/>
        <end position="132"/>
    </location>
</feature>
<keyword evidence="1" id="KW-0812">Transmembrane</keyword>
<feature type="transmembrane region" description="Helical" evidence="1">
    <location>
        <begin position="21"/>
        <end position="40"/>
    </location>
</feature>
<dbReference type="AlphaFoldDB" id="A0A645GNJ6"/>
<protein>
    <submittedName>
        <fullName evidence="2">Uncharacterized protein</fullName>
    </submittedName>
</protein>
<comment type="caution">
    <text evidence="2">The sequence shown here is derived from an EMBL/GenBank/DDBJ whole genome shotgun (WGS) entry which is preliminary data.</text>
</comment>
<accession>A0A645GNJ6</accession>
<feature type="transmembrane region" description="Helical" evidence="1">
    <location>
        <begin position="84"/>
        <end position="105"/>
    </location>
</feature>